<organism evidence="1 2">
    <name type="scientific">Paraconexibacter antarcticus</name>
    <dbReference type="NCBI Taxonomy" id="2949664"/>
    <lineage>
        <taxon>Bacteria</taxon>
        <taxon>Bacillati</taxon>
        <taxon>Actinomycetota</taxon>
        <taxon>Thermoleophilia</taxon>
        <taxon>Solirubrobacterales</taxon>
        <taxon>Paraconexibacteraceae</taxon>
        <taxon>Paraconexibacter</taxon>
    </lineage>
</organism>
<protein>
    <submittedName>
        <fullName evidence="1">Flagellar biosynthesis protein</fullName>
    </submittedName>
</protein>
<gene>
    <name evidence="1" type="ORF">NBH00_00315</name>
</gene>
<dbReference type="RefSeq" id="WP_254571367.1">
    <property type="nucleotide sequence ID" value="NZ_CP098502.1"/>
</dbReference>
<evidence type="ECO:0000313" key="2">
    <source>
        <dbReference type="Proteomes" id="UP001056035"/>
    </source>
</evidence>
<proteinExistence type="predicted"/>
<evidence type="ECO:0000313" key="1">
    <source>
        <dbReference type="EMBL" id="UTI64668.1"/>
    </source>
</evidence>
<dbReference type="Pfam" id="PF12611">
    <property type="entry name" value="Flagellar_put"/>
    <property type="match status" value="1"/>
</dbReference>
<reference evidence="1 2" key="1">
    <citation type="submission" date="2022-06" db="EMBL/GenBank/DDBJ databases">
        <title>Paraconexibacter antarcticus.</title>
        <authorList>
            <person name="Kim C.S."/>
        </authorList>
    </citation>
    <scope>NUCLEOTIDE SEQUENCE [LARGE SCALE GENOMIC DNA]</scope>
    <source>
        <strain evidence="1 2">02-257</strain>
    </source>
</reference>
<dbReference type="EMBL" id="CP098502">
    <property type="protein sequence ID" value="UTI64668.1"/>
    <property type="molecule type" value="Genomic_DNA"/>
</dbReference>
<keyword evidence="1" id="KW-0282">Flagellum</keyword>
<accession>A0ABY5DRL2</accession>
<keyword evidence="2" id="KW-1185">Reference proteome</keyword>
<dbReference type="InterPro" id="IPR013367">
    <property type="entry name" value="Flagellar_put"/>
</dbReference>
<dbReference type="NCBIfam" id="TIGR02530">
    <property type="entry name" value="flg_new"/>
    <property type="match status" value="1"/>
</dbReference>
<keyword evidence="1" id="KW-0969">Cilium</keyword>
<keyword evidence="1" id="KW-0966">Cell projection</keyword>
<dbReference type="Proteomes" id="UP001056035">
    <property type="component" value="Chromosome"/>
</dbReference>
<sequence>MSLPAHNPALVTPIGAPMPAAPARGVGEAAPAVPFANVLGKTDGVRFSGHAAQRLERRGIAVDGPTLQRLDDGVRRAAGKGARDAVVLVDQTAFVVSVSNKTVITAVDKQHMKDHVFTNIDSAVIA</sequence>
<name>A0ABY5DRL2_9ACTN</name>